<organism evidence="2 3">
    <name type="scientific">Reticulomyxa filosa</name>
    <dbReference type="NCBI Taxonomy" id="46433"/>
    <lineage>
        <taxon>Eukaryota</taxon>
        <taxon>Sar</taxon>
        <taxon>Rhizaria</taxon>
        <taxon>Retaria</taxon>
        <taxon>Foraminifera</taxon>
        <taxon>Monothalamids</taxon>
        <taxon>Reticulomyxidae</taxon>
        <taxon>Reticulomyxa</taxon>
    </lineage>
</organism>
<evidence type="ECO:0000313" key="3">
    <source>
        <dbReference type="Proteomes" id="UP000023152"/>
    </source>
</evidence>
<comment type="caution">
    <text evidence="2">The sequence shown here is derived from an EMBL/GenBank/DDBJ whole genome shotgun (WGS) entry which is preliminary data.</text>
</comment>
<sequence>MFKFLVTQFCFRFSVSTQTSKFEKTLLKIFWDSKFVVIFFFSSPSLLFFFSPSSFFFMACDFGTSCKAEIKHGSTNACSCDTAAKGKEPKNKRRKLHCTSERLRVLMLEWSFKQTGRKFDKDKHKRLGKTKTKTKKVYVTKKKDRCDHGEEKLRRYNHLCPRCHVIEFIKGEGYSTKASMPLCIDNCPNCPSKKHNLQDSTEWIQIEHEDLQMVSKQLNNYVSIYVQRDQMSVIQNTILTLKIKLETCKDGKPVILYDENWTVK</sequence>
<keyword evidence="1" id="KW-1133">Transmembrane helix</keyword>
<accession>X6MDV3</accession>
<dbReference type="Proteomes" id="UP000023152">
    <property type="component" value="Unassembled WGS sequence"/>
</dbReference>
<evidence type="ECO:0000313" key="2">
    <source>
        <dbReference type="EMBL" id="ETO11220.1"/>
    </source>
</evidence>
<protein>
    <submittedName>
        <fullName evidence="2">Uncharacterized protein</fullName>
    </submittedName>
</protein>
<reference evidence="2 3" key="1">
    <citation type="journal article" date="2013" name="Curr. Biol.">
        <title>The Genome of the Foraminiferan Reticulomyxa filosa.</title>
        <authorList>
            <person name="Glockner G."/>
            <person name="Hulsmann N."/>
            <person name="Schleicher M."/>
            <person name="Noegel A.A."/>
            <person name="Eichinger L."/>
            <person name="Gallinger C."/>
            <person name="Pawlowski J."/>
            <person name="Sierra R."/>
            <person name="Euteneuer U."/>
            <person name="Pillet L."/>
            <person name="Moustafa A."/>
            <person name="Platzer M."/>
            <person name="Groth M."/>
            <person name="Szafranski K."/>
            <person name="Schliwa M."/>
        </authorList>
    </citation>
    <scope>NUCLEOTIDE SEQUENCE [LARGE SCALE GENOMIC DNA]</scope>
</reference>
<dbReference type="AlphaFoldDB" id="X6MDV3"/>
<feature type="non-terminal residue" evidence="2">
    <location>
        <position position="264"/>
    </location>
</feature>
<dbReference type="EMBL" id="ASPP01022642">
    <property type="protein sequence ID" value="ETO11220.1"/>
    <property type="molecule type" value="Genomic_DNA"/>
</dbReference>
<name>X6MDV3_RETFI</name>
<feature type="transmembrane region" description="Helical" evidence="1">
    <location>
        <begin position="35"/>
        <end position="57"/>
    </location>
</feature>
<keyword evidence="1" id="KW-0812">Transmembrane</keyword>
<gene>
    <name evidence="2" type="ORF">RFI_26153</name>
</gene>
<proteinExistence type="predicted"/>
<keyword evidence="1" id="KW-0472">Membrane</keyword>
<keyword evidence="3" id="KW-1185">Reference proteome</keyword>
<evidence type="ECO:0000256" key="1">
    <source>
        <dbReference type="SAM" id="Phobius"/>
    </source>
</evidence>